<keyword evidence="1" id="KW-0812">Transmembrane</keyword>
<dbReference type="eggNOG" id="ENOG502ZB9Z">
    <property type="taxonomic scope" value="Bacteria"/>
</dbReference>
<dbReference type="AlphaFoldDB" id="Q6LNF4"/>
<evidence type="ECO:0000256" key="1">
    <source>
        <dbReference type="SAM" id="Phobius"/>
    </source>
</evidence>
<keyword evidence="1" id="KW-0472">Membrane</keyword>
<dbReference type="Proteomes" id="UP000000593">
    <property type="component" value="Chromosome 1"/>
</dbReference>
<evidence type="ECO:0008006" key="4">
    <source>
        <dbReference type="Google" id="ProtNLM"/>
    </source>
</evidence>
<gene>
    <name evidence="2" type="ordered locus">PBPRA2800</name>
</gene>
<protein>
    <recommendedName>
        <fullName evidence="4">Channel forming colicins domain-containing protein</fullName>
    </recommendedName>
</protein>
<evidence type="ECO:0000313" key="2">
    <source>
        <dbReference type="EMBL" id="CAG21172.1"/>
    </source>
</evidence>
<keyword evidence="3" id="KW-1185">Reference proteome</keyword>
<dbReference type="EMBL" id="CR378672">
    <property type="protein sequence ID" value="CAG21172.1"/>
    <property type="molecule type" value="Genomic_DNA"/>
</dbReference>
<reference evidence="3" key="1">
    <citation type="journal article" date="2005" name="Science">
        <title>Life at depth: Photobacterium profundum genome sequence and expression analysis.</title>
        <authorList>
            <person name="Vezzi A."/>
            <person name="Campanaro S."/>
            <person name="D'Angelo M."/>
            <person name="Simonato F."/>
            <person name="Vitulo N."/>
            <person name="Lauro F.M."/>
            <person name="Cestaro A."/>
            <person name="Malacrida G."/>
            <person name="Simionati B."/>
            <person name="Cannata N."/>
            <person name="Romualdi C."/>
            <person name="Bartlett D.H."/>
            <person name="Valle G."/>
        </authorList>
    </citation>
    <scope>NUCLEOTIDE SEQUENCE [LARGE SCALE GENOMIC DNA]</scope>
    <source>
        <strain evidence="3">ATCC BAA-1253 / SS9</strain>
    </source>
</reference>
<accession>Q6LNF4</accession>
<sequence length="325" mass="34268">MSRIILSNRTFSASAFKNECGIDIELASSLTCANPEMILAKKPYLLKGGNSAIGSATLAKLSNSAITQNLTNLALSFGGDNLIALSSLNAQLQEYNVGLMGATTSVYANRMDGFVGSVKNYQSALMEYRQATKTKSPLKVAAKQKAKIAFDKMQNSFKHEVKVVTSQVKSSRGTPLGNFDRGTSIAKSSRSIAKLDIMTPVQADNIVKFTKHAKFLGNGLAVIDFGSRVGNIHNSYKAGSNWEREMFIESSSFAASAIAGTATVKAGGAALIFLMVATPVGWVGLIVGGVAVAGTAAAASIVTNSIVKEDAGGIYDYIMKKINLL</sequence>
<feature type="transmembrane region" description="Helical" evidence="1">
    <location>
        <begin position="253"/>
        <end position="276"/>
    </location>
</feature>
<dbReference type="KEGG" id="ppr:PBPRA2800"/>
<dbReference type="STRING" id="298386.PBPRA2800"/>
<feature type="transmembrane region" description="Helical" evidence="1">
    <location>
        <begin position="282"/>
        <end position="302"/>
    </location>
</feature>
<dbReference type="HOGENOM" id="CLU_882624_0_0_6"/>
<name>Q6LNF4_PHOPR</name>
<evidence type="ECO:0000313" key="3">
    <source>
        <dbReference type="Proteomes" id="UP000000593"/>
    </source>
</evidence>
<keyword evidence="1" id="KW-1133">Transmembrane helix</keyword>
<organism evidence="2 3">
    <name type="scientific">Photobacterium profundum (strain SS9)</name>
    <dbReference type="NCBI Taxonomy" id="298386"/>
    <lineage>
        <taxon>Bacteria</taxon>
        <taxon>Pseudomonadati</taxon>
        <taxon>Pseudomonadota</taxon>
        <taxon>Gammaproteobacteria</taxon>
        <taxon>Vibrionales</taxon>
        <taxon>Vibrionaceae</taxon>
        <taxon>Photobacterium</taxon>
    </lineage>
</organism>
<proteinExistence type="predicted"/>